<keyword evidence="4" id="KW-1185">Reference proteome</keyword>
<dbReference type="EMBL" id="QJKD01000004">
    <property type="protein sequence ID" value="PXX54320.1"/>
    <property type="molecule type" value="Genomic_DNA"/>
</dbReference>
<keyword evidence="1" id="KW-0812">Transmembrane</keyword>
<dbReference type="GeneID" id="86061169"/>
<evidence type="ECO:0000256" key="1">
    <source>
        <dbReference type="SAM" id="Phobius"/>
    </source>
</evidence>
<keyword evidence="1" id="KW-1133">Transmembrane helix</keyword>
<organism evidence="3 4">
    <name type="scientific">Hungatella effluvii</name>
    <dbReference type="NCBI Taxonomy" id="1096246"/>
    <lineage>
        <taxon>Bacteria</taxon>
        <taxon>Bacillati</taxon>
        <taxon>Bacillota</taxon>
        <taxon>Clostridia</taxon>
        <taxon>Lachnospirales</taxon>
        <taxon>Lachnospiraceae</taxon>
        <taxon>Hungatella</taxon>
    </lineage>
</organism>
<evidence type="ECO:0000313" key="3">
    <source>
        <dbReference type="EMBL" id="PXX54320.1"/>
    </source>
</evidence>
<feature type="chain" id="PRO_5015906523" evidence="2">
    <location>
        <begin position="28"/>
        <end position="337"/>
    </location>
</feature>
<keyword evidence="1" id="KW-0472">Membrane</keyword>
<proteinExistence type="predicted"/>
<accession>A0A2V3YBL4</accession>
<name>A0A2V3YBL4_9FIRM</name>
<gene>
    <name evidence="3" type="ORF">DFR60_104145</name>
</gene>
<dbReference type="RefSeq" id="WP_110322657.1">
    <property type="nucleotide sequence ID" value="NZ_QJKD01000004.1"/>
</dbReference>
<feature type="transmembrane region" description="Helical" evidence="1">
    <location>
        <begin position="45"/>
        <end position="62"/>
    </location>
</feature>
<sequence>MKRYKKILTAAFLVALLLCLSCQTTFAFSESDAQAQVDAAGREAVSGNVLVWFLCAIAFLKVSQKIDSFMSSLGVNVGHTGGSMIAEAMIAARGVGAVRNFSRQHFGGGYSSSSSHVNAGSGSPGSPGSPGGFMAGGLAGVVSRQVTNSAIRTATTHTQADRQSERTSKTGIGGFASAVSAGIGGNMYASSVAKGGDFANSVIGTVATGSMASVGSMTGEKAAQALHSYMGYAALEEGAQHVPSFTNVEIGGGRITGTEISGEHPEGISFGMYHADQYTPPEGAYATVQAVDGTSWYKQYAQDAVEKSPYMAADGSIAYKESIVKKMPPAPKRKDRL</sequence>
<reference evidence="3 4" key="1">
    <citation type="submission" date="2018-05" db="EMBL/GenBank/DDBJ databases">
        <title>Genomic Encyclopedia of Type Strains, Phase IV (KMG-IV): sequencing the most valuable type-strain genomes for metagenomic binning, comparative biology and taxonomic classification.</title>
        <authorList>
            <person name="Goeker M."/>
        </authorList>
    </citation>
    <scope>NUCLEOTIDE SEQUENCE [LARGE SCALE GENOMIC DNA]</scope>
    <source>
        <strain evidence="3 4">DSM 24995</strain>
    </source>
</reference>
<dbReference type="AlphaFoldDB" id="A0A2V3YBL4"/>
<evidence type="ECO:0000313" key="4">
    <source>
        <dbReference type="Proteomes" id="UP000248057"/>
    </source>
</evidence>
<feature type="signal peptide" evidence="2">
    <location>
        <begin position="1"/>
        <end position="27"/>
    </location>
</feature>
<evidence type="ECO:0000256" key="2">
    <source>
        <dbReference type="SAM" id="SignalP"/>
    </source>
</evidence>
<comment type="caution">
    <text evidence="3">The sequence shown here is derived from an EMBL/GenBank/DDBJ whole genome shotgun (WGS) entry which is preliminary data.</text>
</comment>
<keyword evidence="2" id="KW-0732">Signal</keyword>
<protein>
    <submittedName>
        <fullName evidence="3">Uncharacterized protein</fullName>
    </submittedName>
</protein>
<dbReference type="Proteomes" id="UP000248057">
    <property type="component" value="Unassembled WGS sequence"/>
</dbReference>